<dbReference type="AlphaFoldDB" id="A0AAV8WIM3"/>
<name>A0AAV8WIM3_9CUCU</name>
<gene>
    <name evidence="1" type="ORF">NQ314_021343</name>
</gene>
<organism evidence="1 2">
    <name type="scientific">Rhamnusium bicolor</name>
    <dbReference type="NCBI Taxonomy" id="1586634"/>
    <lineage>
        <taxon>Eukaryota</taxon>
        <taxon>Metazoa</taxon>
        <taxon>Ecdysozoa</taxon>
        <taxon>Arthropoda</taxon>
        <taxon>Hexapoda</taxon>
        <taxon>Insecta</taxon>
        <taxon>Pterygota</taxon>
        <taxon>Neoptera</taxon>
        <taxon>Endopterygota</taxon>
        <taxon>Coleoptera</taxon>
        <taxon>Polyphaga</taxon>
        <taxon>Cucujiformia</taxon>
        <taxon>Chrysomeloidea</taxon>
        <taxon>Cerambycidae</taxon>
        <taxon>Lepturinae</taxon>
        <taxon>Rhagiini</taxon>
        <taxon>Rhamnusium</taxon>
    </lineage>
</organism>
<dbReference type="InterPro" id="IPR008614">
    <property type="entry name" value="FIBP"/>
</dbReference>
<dbReference type="Proteomes" id="UP001162156">
    <property type="component" value="Unassembled WGS sequence"/>
</dbReference>
<reference evidence="1" key="1">
    <citation type="journal article" date="2023" name="Insect Mol. Biol.">
        <title>Genome sequencing provides insights into the evolution of gene families encoding plant cell wall-degrading enzymes in longhorned beetles.</title>
        <authorList>
            <person name="Shin N.R."/>
            <person name="Okamura Y."/>
            <person name="Kirsch R."/>
            <person name="Pauchet Y."/>
        </authorList>
    </citation>
    <scope>NUCLEOTIDE SEQUENCE</scope>
    <source>
        <strain evidence="1">RBIC_L_NR</strain>
    </source>
</reference>
<dbReference type="EMBL" id="JANEYF010005930">
    <property type="protein sequence ID" value="KAJ8926303.1"/>
    <property type="molecule type" value="Genomic_DNA"/>
</dbReference>
<proteinExistence type="predicted"/>
<comment type="caution">
    <text evidence="1">The sequence shown here is derived from an EMBL/GenBank/DDBJ whole genome shotgun (WGS) entry which is preliminary data.</text>
</comment>
<sequence length="357" mass="41761">MTEVDVFISNYTLVDPEIFQLWVEGHSASEAVAILNEKGLGAETGAPLELIASDVLDHYRTYSLLEKLLSSPNKLQEQLAFQIDPQTRLLLIEKYYEFDDEVIRELLGKKLSSKNRKDLDEVAEKTGKPLKSCRRQFDNVKRVFKVVEEMPGSIIENIKNLFYLPDELAKKYACIVFLACIRFETSKKKLQYLSFNSWKKCCEAIMEQWTYKITGKSCPEYYDTEMDKEFLLELRELKVLLDREKDHNLVCVSLKPKLLQKNFIDLDTNFRLYTRTILTLATALHRARDMKNLFVDLALILEYFKQGNWTVHDFELFLITYGQCALEIDVIRTDATLKSSWEKFMRVITKCLLVMYI</sequence>
<evidence type="ECO:0000313" key="1">
    <source>
        <dbReference type="EMBL" id="KAJ8926303.1"/>
    </source>
</evidence>
<protein>
    <recommendedName>
        <fullName evidence="3">Acidic fibroblast growth factor intracellular-binding protein</fullName>
    </recommendedName>
</protein>
<dbReference type="PANTHER" id="PTHR13223:SF2">
    <property type="entry name" value="ACIDIC FIBROBLAST GROWTH FACTOR INTRACELLULAR-BINDING PROTEIN"/>
    <property type="match status" value="1"/>
</dbReference>
<dbReference type="Pfam" id="PF05427">
    <property type="entry name" value="FIBP"/>
    <property type="match status" value="1"/>
</dbReference>
<accession>A0AAV8WIM3</accession>
<dbReference type="GO" id="GO:0005634">
    <property type="term" value="C:nucleus"/>
    <property type="evidence" value="ECO:0007669"/>
    <property type="project" value="TreeGrafter"/>
</dbReference>
<dbReference type="PANTHER" id="PTHR13223">
    <property type="entry name" value="ACIDIC FIBROBLAST GROWTH FACTOR INTRACELLULAR BINDING PROTEIN"/>
    <property type="match status" value="1"/>
</dbReference>
<evidence type="ECO:0008006" key="3">
    <source>
        <dbReference type="Google" id="ProtNLM"/>
    </source>
</evidence>
<evidence type="ECO:0000313" key="2">
    <source>
        <dbReference type="Proteomes" id="UP001162156"/>
    </source>
</evidence>
<keyword evidence="2" id="KW-1185">Reference proteome</keyword>